<sequence length="327" mass="36489">MKLIKKYPSILMLFIAILFVSCNNDDDSDEYGNWVESSTFDGDSRGNAVSFTIGNKGYLVTGYNGDDYLSDTWEYNSDDDYWVKKADFPGIARSGAVGFAIDGKGYIGTGYDGSDELSDFWEYDPSTNQWTQKANFIGSPRYGAIGFAVNGSGYIGTGYDGSEQKDFYKYNPTTDAWEQLVGFGGEKRQNASVFVINDVAYIGTGTNDGAIEYDFYSFDGTTWTKLTDLDDDDLDEDIIFSSSIGFALNGKGYFATGLQGALTTQCMEYDPATDTWDERPNFEGSARQDASSFSFDDKAYVLMGRSSNYYFDDVWEFRPNELEDEDD</sequence>
<feature type="chain" id="PRO_5002325460" evidence="3">
    <location>
        <begin position="25"/>
        <end position="327"/>
    </location>
</feature>
<dbReference type="SUPFAM" id="SSF117281">
    <property type="entry name" value="Kelch motif"/>
    <property type="match status" value="2"/>
</dbReference>
<keyword evidence="1" id="KW-0880">Kelch repeat</keyword>
<dbReference type="PANTHER" id="PTHR45632:SF3">
    <property type="entry name" value="KELCH-LIKE PROTEIN 32"/>
    <property type="match status" value="1"/>
</dbReference>
<dbReference type="RefSeq" id="WP_044625972.1">
    <property type="nucleotide sequence ID" value="NZ_JTDV01000003.1"/>
</dbReference>
<protein>
    <submittedName>
        <fullName evidence="4">Galactose oxidase</fullName>
    </submittedName>
</protein>
<gene>
    <name evidence="4" type="ORF">PK35_06995</name>
</gene>
<dbReference type="EMBL" id="JTDV01000003">
    <property type="protein sequence ID" value="KJD33579.1"/>
    <property type="molecule type" value="Genomic_DNA"/>
</dbReference>
<evidence type="ECO:0000256" key="1">
    <source>
        <dbReference type="ARBA" id="ARBA00022441"/>
    </source>
</evidence>
<feature type="signal peptide" evidence="3">
    <location>
        <begin position="1"/>
        <end position="24"/>
    </location>
</feature>
<evidence type="ECO:0000256" key="2">
    <source>
        <dbReference type="ARBA" id="ARBA00022737"/>
    </source>
</evidence>
<dbReference type="Gene3D" id="2.120.10.80">
    <property type="entry name" value="Kelch-type beta propeller"/>
    <property type="match status" value="2"/>
</dbReference>
<dbReference type="PATRIC" id="fig|1382798.3.peg.2723"/>
<evidence type="ECO:0000256" key="3">
    <source>
        <dbReference type="SAM" id="SignalP"/>
    </source>
</evidence>
<keyword evidence="5" id="KW-1185">Reference proteome</keyword>
<proteinExistence type="predicted"/>
<name>A0A0D7W3G6_9FLAO</name>
<reference evidence="4 5" key="1">
    <citation type="journal article" date="2015" name="Antonie Van Leeuwenhoek">
        <title>Tamlana nanhaiensis sp. nov., isolated from surface seawater collected from the South China Sea.</title>
        <authorList>
            <person name="Liu X."/>
            <person name="Lai Q."/>
            <person name="Du Y."/>
            <person name="Li G."/>
            <person name="Sun F."/>
            <person name="Shao Z."/>
        </authorList>
    </citation>
    <scope>NUCLEOTIDE SEQUENCE [LARGE SCALE GENOMIC DNA]</scope>
    <source>
        <strain evidence="4 5">FHC16</strain>
    </source>
</reference>
<dbReference type="PANTHER" id="PTHR45632">
    <property type="entry name" value="LD33804P"/>
    <property type="match status" value="1"/>
</dbReference>
<accession>A0A0D7W3G6</accession>
<dbReference type="Proteomes" id="UP000032361">
    <property type="component" value="Unassembled WGS sequence"/>
</dbReference>
<keyword evidence="3" id="KW-0732">Signal</keyword>
<evidence type="ECO:0000313" key="5">
    <source>
        <dbReference type="Proteomes" id="UP000032361"/>
    </source>
</evidence>
<dbReference type="STRING" id="1382798.PK35_06995"/>
<dbReference type="InterPro" id="IPR015915">
    <property type="entry name" value="Kelch-typ_b-propeller"/>
</dbReference>
<comment type="caution">
    <text evidence="4">The sequence shown here is derived from an EMBL/GenBank/DDBJ whole genome shotgun (WGS) entry which is preliminary data.</text>
</comment>
<dbReference type="OrthoDB" id="103335at2"/>
<organism evidence="4 5">
    <name type="scientific">Neotamlana nanhaiensis</name>
    <dbReference type="NCBI Taxonomy" id="1382798"/>
    <lineage>
        <taxon>Bacteria</taxon>
        <taxon>Pseudomonadati</taxon>
        <taxon>Bacteroidota</taxon>
        <taxon>Flavobacteriia</taxon>
        <taxon>Flavobacteriales</taxon>
        <taxon>Flavobacteriaceae</taxon>
        <taxon>Neotamlana</taxon>
    </lineage>
</organism>
<keyword evidence="2" id="KW-0677">Repeat</keyword>
<dbReference type="PROSITE" id="PS51257">
    <property type="entry name" value="PROKAR_LIPOPROTEIN"/>
    <property type="match status" value="1"/>
</dbReference>
<dbReference type="Pfam" id="PF24681">
    <property type="entry name" value="Kelch_KLHDC2_KLHL20_DRC7"/>
    <property type="match status" value="1"/>
</dbReference>
<dbReference type="AlphaFoldDB" id="A0A0D7W3G6"/>
<evidence type="ECO:0000313" key="4">
    <source>
        <dbReference type="EMBL" id="KJD33579.1"/>
    </source>
</evidence>